<feature type="chain" id="PRO_5045005896" evidence="2">
    <location>
        <begin position="22"/>
        <end position="404"/>
    </location>
</feature>
<proteinExistence type="inferred from homology"/>
<sequence>MRALSASVVALTILCARPAFGQTDTPDPVLAPAPTAAPAPRPITFDGRYVLDLIGVAAGGEARQTGVLDNLELTADADLARLVGWHGAKARVHLLSNQGRAINDAAGTLQGIDNIEVADGRVKLYEAWIEQAFAGGRAALLVGLADLNADFYQNDGAAILMAPAFGVGSELAATGPNGPSIFPSTALMARLNVTIGTSGYARAAVVNARAGVLGDQYGVDLTMHDGALLIAEAGSTRGGKLAVGLWRYTRRQDDIHVVDVDGNPVHRAAMGAYLLVDQHIAGGDAHALSLFLRAGLSEGKTTPFRGGFQIGAHVRGLVPGRPEGRLSFGLAHGLLSSGYRANVADTGERAASAENGIEITYQDRLAPFLTIQPDLQYIRRACTDGGERDTLVLGLRMIATFGRH</sequence>
<protein>
    <submittedName>
        <fullName evidence="3">Carbohydrate porin</fullName>
    </submittedName>
</protein>
<comment type="similarity">
    <text evidence="1 2">Belongs to the OprB family.</text>
</comment>
<keyword evidence="2" id="KW-0732">Signal</keyword>
<gene>
    <name evidence="3" type="ORF">SIL82_00220</name>
</gene>
<dbReference type="RefSeq" id="WP_010406279.1">
    <property type="nucleotide sequence ID" value="NZ_JAWXXV010000001.1"/>
</dbReference>
<dbReference type="InterPro" id="IPR052932">
    <property type="entry name" value="OprB_Porin"/>
</dbReference>
<dbReference type="Pfam" id="PF04966">
    <property type="entry name" value="OprB"/>
    <property type="match status" value="1"/>
</dbReference>
<dbReference type="PANTHER" id="PTHR37944:SF1">
    <property type="entry name" value="PORIN B"/>
    <property type="match status" value="1"/>
</dbReference>
<organism evidence="3 4">
    <name type="scientific">Sphingomonas echinoides</name>
    <dbReference type="NCBI Taxonomy" id="59803"/>
    <lineage>
        <taxon>Bacteria</taxon>
        <taxon>Pseudomonadati</taxon>
        <taxon>Pseudomonadota</taxon>
        <taxon>Alphaproteobacteria</taxon>
        <taxon>Sphingomonadales</taxon>
        <taxon>Sphingomonadaceae</taxon>
        <taxon>Sphingomonas</taxon>
    </lineage>
</organism>
<evidence type="ECO:0000313" key="4">
    <source>
        <dbReference type="Proteomes" id="UP001279660"/>
    </source>
</evidence>
<reference evidence="3 4" key="1">
    <citation type="submission" date="2023-11" db="EMBL/GenBank/DDBJ databases">
        <title>MicrobeMod: A computational toolkit for identifying prokaryotic methylation and restriction-modification with nanopore sequencing.</title>
        <authorList>
            <person name="Crits-Christoph A."/>
            <person name="Kang S.C."/>
            <person name="Lee H."/>
            <person name="Ostrov N."/>
        </authorList>
    </citation>
    <scope>NUCLEOTIDE SEQUENCE [LARGE SCALE GENOMIC DNA]</scope>
    <source>
        <strain evidence="3 4">ATCC 14820</strain>
    </source>
</reference>
<keyword evidence="4" id="KW-1185">Reference proteome</keyword>
<evidence type="ECO:0000256" key="1">
    <source>
        <dbReference type="ARBA" id="ARBA00008769"/>
    </source>
</evidence>
<dbReference type="Gene3D" id="2.40.160.180">
    <property type="entry name" value="Carbohydrate-selective porin OprB"/>
    <property type="match status" value="1"/>
</dbReference>
<accession>A0ABU4PFF4</accession>
<evidence type="ECO:0000256" key="2">
    <source>
        <dbReference type="RuleBase" id="RU363072"/>
    </source>
</evidence>
<evidence type="ECO:0000313" key="3">
    <source>
        <dbReference type="EMBL" id="MDX5982669.1"/>
    </source>
</evidence>
<comment type="caution">
    <text evidence="3">The sequence shown here is derived from an EMBL/GenBank/DDBJ whole genome shotgun (WGS) entry which is preliminary data.</text>
</comment>
<name>A0ABU4PFF4_9SPHN</name>
<feature type="signal peptide" evidence="2">
    <location>
        <begin position="1"/>
        <end position="21"/>
    </location>
</feature>
<dbReference type="Proteomes" id="UP001279660">
    <property type="component" value="Unassembled WGS sequence"/>
</dbReference>
<dbReference type="EMBL" id="JAWXXV010000001">
    <property type="protein sequence ID" value="MDX5982669.1"/>
    <property type="molecule type" value="Genomic_DNA"/>
</dbReference>
<dbReference type="InterPro" id="IPR007049">
    <property type="entry name" value="Carb-sel_porin_OprB"/>
</dbReference>
<dbReference type="InterPro" id="IPR038673">
    <property type="entry name" value="OprB_sf"/>
</dbReference>
<dbReference type="PANTHER" id="PTHR37944">
    <property type="entry name" value="PORIN B"/>
    <property type="match status" value="1"/>
</dbReference>